<evidence type="ECO:0000313" key="4">
    <source>
        <dbReference type="EMBL" id="AXQ78545.1"/>
    </source>
</evidence>
<reference evidence="5 9" key="1">
    <citation type="submission" date="2018-08" db="EMBL/GenBank/DDBJ databases">
        <title>Draft genome of Streptococcus sp .nov. Z2.</title>
        <authorList>
            <person name="Tian Z."/>
        </authorList>
    </citation>
    <scope>NUCLEOTIDE SEQUENCE [LARGE SCALE GENOMIC DNA]</scope>
    <source>
        <strain evidence="5 9">Z2</strain>
    </source>
</reference>
<gene>
    <name evidence="4" type="ORF">DDV21_005340</name>
    <name evidence="5" type="ORF">DDV22_00705</name>
    <name evidence="6" type="ORF">DDV23_01260</name>
</gene>
<dbReference type="SUPFAM" id="SSF52540">
    <property type="entry name" value="P-loop containing nucleoside triphosphate hydrolases"/>
    <property type="match status" value="1"/>
</dbReference>
<dbReference type="PANTHER" id="PTHR43158">
    <property type="entry name" value="SKFA PEPTIDE EXPORT ATP-BINDING PROTEIN SKFE"/>
    <property type="match status" value="1"/>
</dbReference>
<evidence type="ECO:0000313" key="8">
    <source>
        <dbReference type="Proteomes" id="UP000262901"/>
    </source>
</evidence>
<feature type="domain" description="ABC transporter" evidence="3">
    <location>
        <begin position="1"/>
        <end position="216"/>
    </location>
</feature>
<accession>A0A346NC00</accession>
<organism evidence="6 8">
    <name type="scientific">Streptococcus chenjunshii</name>
    <dbReference type="NCBI Taxonomy" id="2173853"/>
    <lineage>
        <taxon>Bacteria</taxon>
        <taxon>Bacillati</taxon>
        <taxon>Bacillota</taxon>
        <taxon>Bacilli</taxon>
        <taxon>Lactobacillales</taxon>
        <taxon>Streptococcaceae</taxon>
        <taxon>Streptococcus</taxon>
    </lineage>
</organism>
<proteinExistence type="predicted"/>
<dbReference type="InterPro" id="IPR003593">
    <property type="entry name" value="AAA+_ATPase"/>
</dbReference>
<evidence type="ECO:0000313" key="6">
    <source>
        <dbReference type="EMBL" id="RFU54185.1"/>
    </source>
</evidence>
<evidence type="ECO:0000313" key="7">
    <source>
        <dbReference type="Proteomes" id="UP000246115"/>
    </source>
</evidence>
<dbReference type="Proteomes" id="UP000246115">
    <property type="component" value="Chromosome"/>
</dbReference>
<evidence type="ECO:0000256" key="1">
    <source>
        <dbReference type="ARBA" id="ARBA00022741"/>
    </source>
</evidence>
<dbReference type="Proteomes" id="UP000264056">
    <property type="component" value="Unassembled WGS sequence"/>
</dbReference>
<dbReference type="OrthoDB" id="2365508at2"/>
<dbReference type="PANTHER" id="PTHR43158:SF2">
    <property type="entry name" value="SKFA PEPTIDE EXPORT ATP-BINDING PROTEIN SKFE"/>
    <property type="match status" value="1"/>
</dbReference>
<dbReference type="Pfam" id="PF00005">
    <property type="entry name" value="ABC_tran"/>
    <property type="match status" value="1"/>
</dbReference>
<dbReference type="PROSITE" id="PS50893">
    <property type="entry name" value="ABC_TRANSPORTER_2"/>
    <property type="match status" value="1"/>
</dbReference>
<protein>
    <submittedName>
        <fullName evidence="6">ATP-binding cassette domain-containing protein</fullName>
    </submittedName>
</protein>
<evidence type="ECO:0000259" key="3">
    <source>
        <dbReference type="PROSITE" id="PS50893"/>
    </source>
</evidence>
<reference evidence="7" key="3">
    <citation type="submission" date="2018-08" db="EMBL/GenBank/DDBJ databases">
        <title>Streptococcus chenjunshii sp. nov., isolated from stools sample of the Tibetan antelope in the Qinghai-Tibet plateau, China.</title>
        <authorList>
            <person name="Tian Z."/>
        </authorList>
    </citation>
    <scope>NUCLEOTIDE SEQUENCE [LARGE SCALE GENOMIC DNA]</scope>
    <source>
        <strain evidence="7">Z15</strain>
    </source>
</reference>
<accession>A0A372KPG6</accession>
<evidence type="ECO:0000256" key="2">
    <source>
        <dbReference type="ARBA" id="ARBA00022840"/>
    </source>
</evidence>
<dbReference type="EMBL" id="CP031733">
    <property type="protein sequence ID" value="AXQ78545.1"/>
    <property type="molecule type" value="Genomic_DNA"/>
</dbReference>
<reference evidence="6 8" key="2">
    <citation type="submission" date="2018-08" db="EMBL/GenBank/DDBJ databases">
        <title>Draft genome of Streptococcus sp. nov. Z1.</title>
        <authorList>
            <person name="Tian Z."/>
        </authorList>
    </citation>
    <scope>NUCLEOTIDE SEQUENCE [LARGE SCALE GENOMIC DNA]</scope>
    <source>
        <strain evidence="6">Z1</strain>
        <strain evidence="8">Z1(2018)</strain>
    </source>
</reference>
<dbReference type="CDD" id="cd00267">
    <property type="entry name" value="ABC_ATPase"/>
    <property type="match status" value="1"/>
</dbReference>
<keyword evidence="2 6" id="KW-0067">ATP-binding</keyword>
<dbReference type="InterPro" id="IPR027417">
    <property type="entry name" value="P-loop_NTPase"/>
</dbReference>
<dbReference type="KEGG" id="schj:DDV21_005340"/>
<dbReference type="AlphaFoldDB" id="A0A372KPG6"/>
<dbReference type="GO" id="GO:0005524">
    <property type="term" value="F:ATP binding"/>
    <property type="evidence" value="ECO:0007669"/>
    <property type="project" value="UniProtKB-KW"/>
</dbReference>
<name>A0A372KPG6_9STRE</name>
<reference evidence="4" key="4">
    <citation type="journal article" date="2019" name="Int. J. Syst. Evol. Microbiol.">
        <title>Streptococcus chenjunshii sp. nov. isolated from feces of Tibetan antelopes.</title>
        <authorList>
            <person name="Tian Z."/>
            <person name="Lu S."/>
            <person name="Jin D."/>
            <person name="Yang J."/>
            <person name="Pu J."/>
            <person name="Lai X.H."/>
            <person name="Bai X.N."/>
            <person name="Wu X.M."/>
            <person name="Li J."/>
            <person name="Wang S."/>
            <person name="Xu J."/>
        </authorList>
    </citation>
    <scope>NUCLEOTIDE SEQUENCE</scope>
    <source>
        <strain evidence="4">Z15</strain>
    </source>
</reference>
<dbReference type="EMBL" id="QVQY01000001">
    <property type="protein sequence ID" value="RFU51993.1"/>
    <property type="molecule type" value="Genomic_DNA"/>
</dbReference>
<dbReference type="InterPro" id="IPR003439">
    <property type="entry name" value="ABC_transporter-like_ATP-bd"/>
</dbReference>
<dbReference type="Proteomes" id="UP000262901">
    <property type="component" value="Unassembled WGS sequence"/>
</dbReference>
<evidence type="ECO:0000313" key="9">
    <source>
        <dbReference type="Proteomes" id="UP000264056"/>
    </source>
</evidence>
<dbReference type="GO" id="GO:0016887">
    <property type="term" value="F:ATP hydrolysis activity"/>
    <property type="evidence" value="ECO:0007669"/>
    <property type="project" value="InterPro"/>
</dbReference>
<evidence type="ECO:0000313" key="5">
    <source>
        <dbReference type="EMBL" id="RFU51993.1"/>
    </source>
</evidence>
<keyword evidence="9" id="KW-1185">Reference proteome</keyword>
<sequence length="217" mass="25103">MRIENFSLKIKQQQLLDNVSFSFDEQKLNLIIGRNGVGKTLLLDLISDLDRNRPEHFFNFPESSRIIYHSQGLPFIAEATVKDTISLIGDLSEGAAITMEQIPQKIRNNLDKPFGTLSMGERRFLTVWLFLQLERDLYIFDEPFANLDLAVISDILDLFYDKIKQGKQLIITSHQFDFLIPEKTHVIFIEDRQIKFNGGLTVFLESFHSFGQAFDIK</sequence>
<keyword evidence="1" id="KW-0547">Nucleotide-binding</keyword>
<dbReference type="Gene3D" id="3.40.50.300">
    <property type="entry name" value="P-loop containing nucleotide triphosphate hydrolases"/>
    <property type="match status" value="1"/>
</dbReference>
<dbReference type="RefSeq" id="WP_116877282.1">
    <property type="nucleotide sequence ID" value="NZ_CP031733.1"/>
</dbReference>
<dbReference type="SMART" id="SM00382">
    <property type="entry name" value="AAA"/>
    <property type="match status" value="1"/>
</dbReference>
<dbReference type="EMBL" id="QVQZ01000001">
    <property type="protein sequence ID" value="RFU54185.1"/>
    <property type="molecule type" value="Genomic_DNA"/>
</dbReference>